<dbReference type="AlphaFoldDB" id="B7MGX7"/>
<reference evidence="2" key="1">
    <citation type="journal article" date="2009" name="PLoS Genet.">
        <title>Organised genome dynamics in the Escherichia coli species results in highly diverse adaptive paths.</title>
        <authorList>
            <person name="Touchon M."/>
            <person name="Hoede C."/>
            <person name="Tenaillon O."/>
            <person name="Barbe V."/>
            <person name="Baeriswyl S."/>
            <person name="Bidet P."/>
            <person name="Bingen E."/>
            <person name="Bonacorsi S."/>
            <person name="Bouchier C."/>
            <person name="Bouvet O."/>
            <person name="Calteau A."/>
            <person name="Chiapello H."/>
            <person name="Clermont O."/>
            <person name="Cruveiller S."/>
            <person name="Danchin A."/>
            <person name="Diard M."/>
            <person name="Dossat C."/>
            <person name="Karoui M.E."/>
            <person name="Frapy E."/>
            <person name="Garry L."/>
            <person name="Ghigo J.M."/>
            <person name="Gilles A.M."/>
            <person name="Johnson J."/>
            <person name="Le Bouguenec C."/>
            <person name="Lescat M."/>
            <person name="Mangenot S."/>
            <person name="Martinez-Jehanne V."/>
            <person name="Matic I."/>
            <person name="Nassif X."/>
            <person name="Oztas S."/>
            <person name="Petit M.A."/>
            <person name="Pichon C."/>
            <person name="Rouy Z."/>
            <person name="Ruf C.S."/>
            <person name="Schneider D."/>
            <person name="Tourret J."/>
            <person name="Vacherie B."/>
            <person name="Vallenet D."/>
            <person name="Medigue C."/>
            <person name="Rocha E.P.C."/>
            <person name="Denamur E."/>
        </authorList>
    </citation>
    <scope>NUCLEOTIDE SEQUENCE [LARGE SCALE GENOMIC DNA]</scope>
    <source>
        <strain evidence="2">S88 / ExPEC</strain>
    </source>
</reference>
<dbReference type="HOGENOM" id="CLU_098261_0_0_6"/>
<dbReference type="Gene3D" id="6.10.140.940">
    <property type="match status" value="1"/>
</dbReference>
<dbReference type="Gene3D" id="1.20.5.340">
    <property type="match status" value="1"/>
</dbReference>
<keyword evidence="2" id="KW-1185">Reference proteome</keyword>
<evidence type="ECO:0000313" key="1">
    <source>
        <dbReference type="EMBL" id="CAR03786.2"/>
    </source>
</evidence>
<evidence type="ECO:0000313" key="2">
    <source>
        <dbReference type="Proteomes" id="UP000000747"/>
    </source>
</evidence>
<sequence length="267" mass="29069">MEASRAHQEKCRLQIARYHEVTCHSVWLPDKDRVMADSNLNTPVIVQATRLDTSILPRNIFSQSYLLYVINQGADVGAIAGKANQAGQGAYDAQVKNDEQDVELADHDARITANTKAINLLEVRLTTAEGKIVVLRSDVDYLLDEVIDIQAHLVTVDQRLDGVESDISDIKSDYVSKTVTESQSLASPLDVKTSYSVDGIQVVGARQTGWTAATGTPLLGSFNANQSYTVGTTYTQSEVAAIATGLEQARQRILALETALRLHGLID</sequence>
<gene>
    <name evidence="1" type="ordered locus">ECS88_2510</name>
</gene>
<dbReference type="EMBL" id="CU928161">
    <property type="protein sequence ID" value="CAR03786.2"/>
    <property type="molecule type" value="Genomic_DNA"/>
</dbReference>
<accession>B7MGX7</accession>
<dbReference type="KEGG" id="ecz:ECS88_2510"/>
<protein>
    <submittedName>
        <fullName evidence="1">Packaged DNA stabilization protein from phage</fullName>
    </submittedName>
</protein>
<name>B7MGX7_ECO45</name>
<organism evidence="1 2">
    <name type="scientific">Escherichia coli O45:K1 (strain S88 / ExPEC)</name>
    <dbReference type="NCBI Taxonomy" id="585035"/>
    <lineage>
        <taxon>Bacteria</taxon>
        <taxon>Pseudomonadati</taxon>
        <taxon>Pseudomonadota</taxon>
        <taxon>Gammaproteobacteria</taxon>
        <taxon>Enterobacterales</taxon>
        <taxon>Enterobacteriaceae</taxon>
        <taxon>Escherichia</taxon>
    </lineage>
</organism>
<dbReference type="Proteomes" id="UP000000747">
    <property type="component" value="Chromosome"/>
</dbReference>
<proteinExistence type="predicted"/>